<name>A0ABP1DVX6_9APHY</name>
<keyword evidence="2" id="KW-0235">DNA replication</keyword>
<dbReference type="InterPro" id="IPR048866">
    <property type="entry name" value="ORC5_lid"/>
</dbReference>
<evidence type="ECO:0000313" key="7">
    <source>
        <dbReference type="EMBL" id="CAL1710982.1"/>
    </source>
</evidence>
<accession>A0ABP1DVX6</accession>
<feature type="region of interest" description="Disordered" evidence="4">
    <location>
        <begin position="400"/>
        <end position="424"/>
    </location>
</feature>
<evidence type="ECO:0000259" key="5">
    <source>
        <dbReference type="Pfam" id="PF14630"/>
    </source>
</evidence>
<proteinExistence type="predicted"/>
<dbReference type="InterPro" id="IPR047088">
    <property type="entry name" value="ORC5_C"/>
</dbReference>
<dbReference type="InterPro" id="IPR020796">
    <property type="entry name" value="ORC5"/>
</dbReference>
<dbReference type="EMBL" id="OZ037949">
    <property type="protein sequence ID" value="CAL1710982.1"/>
    <property type="molecule type" value="Genomic_DNA"/>
</dbReference>
<feature type="domain" description="Origin recognition complex subunit 5 C-terminal" evidence="5">
    <location>
        <begin position="377"/>
        <end position="533"/>
    </location>
</feature>
<dbReference type="PANTHER" id="PTHR12705:SF0">
    <property type="entry name" value="ORIGIN RECOGNITION COMPLEX SUBUNIT 5"/>
    <property type="match status" value="1"/>
</dbReference>
<gene>
    <name evidence="7" type="ORF">GFSPODELE1_LOCUS8123</name>
</gene>
<evidence type="ECO:0000259" key="6">
    <source>
        <dbReference type="Pfam" id="PF21639"/>
    </source>
</evidence>
<evidence type="ECO:0000256" key="3">
    <source>
        <dbReference type="ARBA" id="ARBA00023242"/>
    </source>
</evidence>
<dbReference type="Pfam" id="PF14630">
    <property type="entry name" value="ORC5_C"/>
    <property type="match status" value="1"/>
</dbReference>
<keyword evidence="3" id="KW-0539">Nucleus</keyword>
<evidence type="ECO:0000256" key="1">
    <source>
        <dbReference type="ARBA" id="ARBA00004123"/>
    </source>
</evidence>
<evidence type="ECO:0008006" key="9">
    <source>
        <dbReference type="Google" id="ProtNLM"/>
    </source>
</evidence>
<dbReference type="PANTHER" id="PTHR12705">
    <property type="entry name" value="ORIGIN RECOGNITION COMPLEX SUBUNIT 5"/>
    <property type="match status" value="1"/>
</dbReference>
<protein>
    <recommendedName>
        <fullName evidence="9">Origin recognition complex subunit 5</fullName>
    </recommendedName>
</protein>
<keyword evidence="8" id="KW-1185">Reference proteome</keyword>
<reference evidence="8" key="1">
    <citation type="submission" date="2024-04" db="EMBL/GenBank/DDBJ databases">
        <authorList>
            <person name="Shaw F."/>
            <person name="Minotto A."/>
        </authorList>
    </citation>
    <scope>NUCLEOTIDE SEQUENCE [LARGE SCALE GENOMIC DNA]</scope>
</reference>
<feature type="compositionally biased region" description="Basic and acidic residues" evidence="4">
    <location>
        <begin position="400"/>
        <end position="410"/>
    </location>
</feature>
<dbReference type="Proteomes" id="UP001497453">
    <property type="component" value="Chromosome 6"/>
</dbReference>
<feature type="compositionally biased region" description="Basic residues" evidence="4">
    <location>
        <begin position="411"/>
        <end position="422"/>
    </location>
</feature>
<comment type="subcellular location">
    <subcellularLocation>
        <location evidence="1">Nucleus</location>
    </subcellularLocation>
</comment>
<evidence type="ECO:0000256" key="2">
    <source>
        <dbReference type="ARBA" id="ARBA00022705"/>
    </source>
</evidence>
<evidence type="ECO:0000256" key="4">
    <source>
        <dbReference type="SAM" id="MobiDB-lite"/>
    </source>
</evidence>
<sequence length="539" mass="60215">MEGYETLISQFSNLLTYFSPPFVYVHDASNIRQSALVIQTVLQDLKEKPQTTLTTAFVDGIACFTPRLLYDTALNELASWTPLWNEGCNNWAGPSEYSGQRFDDSLDSFLHGLRALAASRHSEKIQPNGHSDKSKAKARATEDVETETRMLLVVQHAERLRENMPDLVVPLTRLAELAQVDITTIFISDLRWDQMKPPLGASPDPYYIEVQPLSKQAMLDQLSSLYPQEPPTHTSKIFDPDTYHPDLRPLYVHFLSTLYSICSPFTTDPDELAYIAAAHWPGFVQPLLDERQSVIAEGYDPPSFTPTEDARIRLTRLFTPTFTAALEALYPRLTSASAWAQANRPPKDILSYAPLQAPSVAARMPDDIKGPGLLESLSRMAKFILLAAFLASTNPAKSDMRMFGRGPDERKKRRRGGSRRVGAKNSAVKIAQRLLGPLAFPLDRLIAILGVLLEENDAETRPPAPEYTLPGEYTEMEISRVAIYAQVMELASMHLVHRTSPPDRLELSPTFRCGISYEVALSLARGLGITLNDLMWEPA</sequence>
<organism evidence="7 8">
    <name type="scientific">Somion occarium</name>
    <dbReference type="NCBI Taxonomy" id="3059160"/>
    <lineage>
        <taxon>Eukaryota</taxon>
        <taxon>Fungi</taxon>
        <taxon>Dikarya</taxon>
        <taxon>Basidiomycota</taxon>
        <taxon>Agaricomycotina</taxon>
        <taxon>Agaricomycetes</taxon>
        <taxon>Polyporales</taxon>
        <taxon>Cerrenaceae</taxon>
        <taxon>Somion</taxon>
    </lineage>
</organism>
<evidence type="ECO:0000313" key="8">
    <source>
        <dbReference type="Proteomes" id="UP001497453"/>
    </source>
</evidence>
<dbReference type="Pfam" id="PF21639">
    <property type="entry name" value="ORC5_lid"/>
    <property type="match status" value="1"/>
</dbReference>
<feature type="region of interest" description="Disordered" evidence="4">
    <location>
        <begin position="121"/>
        <end position="142"/>
    </location>
</feature>
<feature type="domain" description="ORC5 lid" evidence="6">
    <location>
        <begin position="251"/>
        <end position="300"/>
    </location>
</feature>